<gene>
    <name evidence="9" type="ORF">SASPL_122217</name>
</gene>
<dbReference type="Pfam" id="PF08880">
    <property type="entry name" value="QLQ"/>
    <property type="match status" value="1"/>
</dbReference>
<accession>A0A8X8XMY5</accession>
<dbReference type="InterPro" id="IPR014977">
    <property type="entry name" value="WRC_dom"/>
</dbReference>
<feature type="region of interest" description="Disordered" evidence="6">
    <location>
        <begin position="195"/>
        <end position="226"/>
    </location>
</feature>
<feature type="region of interest" description="Disordered" evidence="6">
    <location>
        <begin position="18"/>
        <end position="60"/>
    </location>
</feature>
<organism evidence="9">
    <name type="scientific">Salvia splendens</name>
    <name type="common">Scarlet sage</name>
    <dbReference type="NCBI Taxonomy" id="180675"/>
    <lineage>
        <taxon>Eukaryota</taxon>
        <taxon>Viridiplantae</taxon>
        <taxon>Streptophyta</taxon>
        <taxon>Embryophyta</taxon>
        <taxon>Tracheophyta</taxon>
        <taxon>Spermatophyta</taxon>
        <taxon>Magnoliopsida</taxon>
        <taxon>eudicotyledons</taxon>
        <taxon>Gunneridae</taxon>
        <taxon>Pentapetalae</taxon>
        <taxon>asterids</taxon>
        <taxon>lamiids</taxon>
        <taxon>Lamiales</taxon>
        <taxon>Lamiaceae</taxon>
        <taxon>Nepetoideae</taxon>
        <taxon>Mentheae</taxon>
        <taxon>Salviinae</taxon>
        <taxon>Salvia</taxon>
        <taxon>Salvia subgen. Calosphace</taxon>
        <taxon>core Calosphace</taxon>
    </lineage>
</organism>
<protein>
    <recommendedName>
        <fullName evidence="5">Growth-regulating factor</fullName>
    </recommendedName>
</protein>
<comment type="domain">
    <text evidence="5">The QLQ domain and WRC domain may be involved in protein-protein interaction and DNA-binding, respectively.</text>
</comment>
<feature type="compositionally biased region" description="Gly residues" evidence="6">
    <location>
        <begin position="39"/>
        <end position="49"/>
    </location>
</feature>
<keyword evidence="5" id="KW-0804">Transcription</keyword>
<keyword evidence="5" id="KW-0010">Activator</keyword>
<dbReference type="PANTHER" id="PTHR31602">
    <property type="entry name" value="GROWTH-REGULATING FACTOR 5"/>
    <property type="match status" value="1"/>
</dbReference>
<evidence type="ECO:0000313" key="9">
    <source>
        <dbReference type="EMBL" id="KAG6414843.1"/>
    </source>
</evidence>
<sequence length="399" mass="42771">MTSLEKVAANKSSTGDDVIRLKKLMSSHRRGEINPGRPLAGGGGGGPSSGGATEAVGHAYGDDVSSSSRLGGENFVTKSQSFDIFAAYSATPFKSPEEMAAAAAAFPFTFAQWKELERQAMIYKYMISSVPVPPDLLFPHSRNFPSDCPASLYNVRYSRNGDPEPGRCKRTDGKKWRCSRDVAPHQKYCERHLHRGRPRSRKPVEVKNSGQNLKKTRTEQSHVPPSTTVSVSAQQFAAGNDDTSLFNQDYVEPLNALSYSNFSAPEGFIDAWSMSNLDSISSGNAESSVTTNHGNLSPSLNLSIAMAAADQEMGSIEQGQRWINPLYWEPFARGGPLAEALQPGSVAISGCDSVSAPATNVSSPTGVLHRTLFSHSDGSVCSSPAPAAPASEIAFHRLN</sequence>
<dbReference type="GO" id="GO:0006351">
    <property type="term" value="P:DNA-templated transcription"/>
    <property type="evidence" value="ECO:0007669"/>
    <property type="project" value="UniProtKB-UniRule"/>
</dbReference>
<proteinExistence type="inferred from homology"/>
<name>A0A8X8XMY5_SALSN</name>
<evidence type="ECO:0000256" key="5">
    <source>
        <dbReference type="RuleBase" id="RU367127"/>
    </source>
</evidence>
<feature type="short sequence motif" description="Bipartite nuclear localization signal" evidence="4">
    <location>
        <begin position="195"/>
        <end position="202"/>
    </location>
</feature>
<comment type="similarity">
    <text evidence="2 5">Belongs to the GRF family.</text>
</comment>
<dbReference type="PROSITE" id="PS51666">
    <property type="entry name" value="QLQ"/>
    <property type="match status" value="1"/>
</dbReference>
<comment type="subcellular location">
    <subcellularLocation>
        <location evidence="1 4 5">Nucleus</location>
    </subcellularLocation>
</comment>
<evidence type="ECO:0000256" key="3">
    <source>
        <dbReference type="ARBA" id="ARBA00023242"/>
    </source>
</evidence>
<dbReference type="AlphaFoldDB" id="A0A8X8XMY5"/>
<dbReference type="GO" id="GO:0005524">
    <property type="term" value="F:ATP binding"/>
    <property type="evidence" value="ECO:0007669"/>
    <property type="project" value="UniProtKB-UniRule"/>
</dbReference>
<evidence type="ECO:0000256" key="4">
    <source>
        <dbReference type="PROSITE-ProRule" id="PRU01002"/>
    </source>
</evidence>
<evidence type="ECO:0000256" key="6">
    <source>
        <dbReference type="SAM" id="MobiDB-lite"/>
    </source>
</evidence>
<dbReference type="GO" id="GO:0099402">
    <property type="term" value="P:plant organ development"/>
    <property type="evidence" value="ECO:0007669"/>
    <property type="project" value="UniProtKB-ARBA"/>
</dbReference>
<dbReference type="Proteomes" id="UP000298416">
    <property type="component" value="Unassembled WGS sequence"/>
</dbReference>
<comment type="function">
    <text evidence="5">Transcription activator.</text>
</comment>
<dbReference type="EMBL" id="PNBA02000008">
    <property type="protein sequence ID" value="KAG6414843.1"/>
    <property type="molecule type" value="Genomic_DNA"/>
</dbReference>
<dbReference type="InterPro" id="IPR014978">
    <property type="entry name" value="Gln-Leu-Gln_QLQ"/>
</dbReference>
<keyword evidence="3 4" id="KW-0539">Nucleus</keyword>
<dbReference type="SMART" id="SM00951">
    <property type="entry name" value="QLQ"/>
    <property type="match status" value="1"/>
</dbReference>
<reference evidence="9" key="2">
    <citation type="submission" date="2020-08" db="EMBL/GenBank/DDBJ databases">
        <title>Plant Genome Project.</title>
        <authorList>
            <person name="Zhang R.-G."/>
        </authorList>
    </citation>
    <scope>NUCLEOTIDE SEQUENCE</scope>
    <source>
        <strain evidence="9">Huo1</strain>
        <tissue evidence="9">Leaf</tissue>
    </source>
</reference>
<evidence type="ECO:0000259" key="8">
    <source>
        <dbReference type="PROSITE" id="PS51667"/>
    </source>
</evidence>
<evidence type="ECO:0000256" key="1">
    <source>
        <dbReference type="ARBA" id="ARBA00004123"/>
    </source>
</evidence>
<comment type="caution">
    <text evidence="9">The sequence shown here is derived from an EMBL/GenBank/DDBJ whole genome shotgun (WGS) entry which is preliminary data.</text>
</comment>
<dbReference type="PROSITE" id="PS51667">
    <property type="entry name" value="WRC"/>
    <property type="match status" value="1"/>
</dbReference>
<evidence type="ECO:0000313" key="10">
    <source>
        <dbReference type="Proteomes" id="UP000298416"/>
    </source>
</evidence>
<evidence type="ECO:0000259" key="7">
    <source>
        <dbReference type="PROSITE" id="PS51666"/>
    </source>
</evidence>
<reference evidence="9" key="1">
    <citation type="submission" date="2018-01" db="EMBL/GenBank/DDBJ databases">
        <authorList>
            <person name="Mao J.F."/>
        </authorList>
    </citation>
    <scope>NUCLEOTIDE SEQUENCE</scope>
    <source>
        <strain evidence="9">Huo1</strain>
        <tissue evidence="9">Leaf</tissue>
    </source>
</reference>
<dbReference type="GO" id="GO:0006355">
    <property type="term" value="P:regulation of DNA-templated transcription"/>
    <property type="evidence" value="ECO:0007669"/>
    <property type="project" value="InterPro"/>
</dbReference>
<feature type="domain" description="WRC" evidence="8">
    <location>
        <begin position="162"/>
        <end position="206"/>
    </location>
</feature>
<dbReference type="GO" id="GO:0005634">
    <property type="term" value="C:nucleus"/>
    <property type="evidence" value="ECO:0007669"/>
    <property type="project" value="UniProtKB-SubCell"/>
</dbReference>
<keyword evidence="5" id="KW-0805">Transcription regulation</keyword>
<dbReference type="PANTHER" id="PTHR31602:SF101">
    <property type="entry name" value="GROWTH-REGULATING FACTOR 7"/>
    <property type="match status" value="1"/>
</dbReference>
<feature type="domain" description="QLQ" evidence="7">
    <location>
        <begin position="107"/>
        <end position="142"/>
    </location>
</feature>
<feature type="short sequence motif" description="Bipartite nuclear localization signal" evidence="4">
    <location>
        <begin position="167"/>
        <end position="177"/>
    </location>
</feature>
<evidence type="ECO:0000256" key="2">
    <source>
        <dbReference type="ARBA" id="ARBA00008122"/>
    </source>
</evidence>
<dbReference type="Pfam" id="PF08879">
    <property type="entry name" value="WRC"/>
    <property type="match status" value="1"/>
</dbReference>
<keyword evidence="10" id="KW-1185">Reference proteome</keyword>
<dbReference type="InterPro" id="IPR031137">
    <property type="entry name" value="GRF"/>
</dbReference>